<evidence type="ECO:0008006" key="4">
    <source>
        <dbReference type="Google" id="ProtNLM"/>
    </source>
</evidence>
<dbReference type="RefSeq" id="WP_311728646.1">
    <property type="nucleotide sequence ID" value="NZ_JAVRFD010000024.1"/>
</dbReference>
<feature type="compositionally biased region" description="Basic and acidic residues" evidence="1">
    <location>
        <begin position="143"/>
        <end position="156"/>
    </location>
</feature>
<dbReference type="InterPro" id="IPR014710">
    <property type="entry name" value="RmlC-like_jellyroll"/>
</dbReference>
<organism evidence="2 3">
    <name type="scientific">Streptomyces lonegramiae</name>
    <dbReference type="NCBI Taxonomy" id="3075524"/>
    <lineage>
        <taxon>Bacteria</taxon>
        <taxon>Bacillati</taxon>
        <taxon>Actinomycetota</taxon>
        <taxon>Actinomycetes</taxon>
        <taxon>Kitasatosporales</taxon>
        <taxon>Streptomycetaceae</taxon>
        <taxon>Streptomyces</taxon>
    </lineage>
</organism>
<proteinExistence type="predicted"/>
<sequence>MTDNSFLTDLPLAGKLVATGFDGWSPALRDEFETHSHDGRVGSRLLSETARVRVWEIRLAPGERWHAHRHVLDYFWTAVNAGSSRQHTHDGTVREVSYSAGETRHFTFGPGEYLLHDIENIGEGELVFTTVEHLDSANPPLDIHGDGSDRRQEGQA</sequence>
<gene>
    <name evidence="2" type="ORF">RND15_36140</name>
</gene>
<reference evidence="2" key="1">
    <citation type="submission" date="2024-05" db="EMBL/GenBank/DDBJ databases">
        <title>30 novel species of actinomycetes from the DSMZ collection.</title>
        <authorList>
            <person name="Nouioui I."/>
        </authorList>
    </citation>
    <scope>NUCLEOTIDE SEQUENCE</scope>
    <source>
        <strain evidence="2">DSM 41529</strain>
    </source>
</reference>
<dbReference type="InterPro" id="IPR011051">
    <property type="entry name" value="RmlC_Cupin_sf"/>
</dbReference>
<dbReference type="EMBL" id="JAVRFD010000024">
    <property type="protein sequence ID" value="MDT0548084.1"/>
    <property type="molecule type" value="Genomic_DNA"/>
</dbReference>
<name>A0ABU2XRJ6_9ACTN</name>
<accession>A0ABU2XRJ6</accession>
<evidence type="ECO:0000313" key="3">
    <source>
        <dbReference type="Proteomes" id="UP001180754"/>
    </source>
</evidence>
<dbReference type="SUPFAM" id="SSF51182">
    <property type="entry name" value="RmlC-like cupins"/>
    <property type="match status" value="1"/>
</dbReference>
<dbReference type="Proteomes" id="UP001180754">
    <property type="component" value="Unassembled WGS sequence"/>
</dbReference>
<evidence type="ECO:0000256" key="1">
    <source>
        <dbReference type="SAM" id="MobiDB-lite"/>
    </source>
</evidence>
<evidence type="ECO:0000313" key="2">
    <source>
        <dbReference type="EMBL" id="MDT0548084.1"/>
    </source>
</evidence>
<comment type="caution">
    <text evidence="2">The sequence shown here is derived from an EMBL/GenBank/DDBJ whole genome shotgun (WGS) entry which is preliminary data.</text>
</comment>
<dbReference type="Gene3D" id="2.60.120.10">
    <property type="entry name" value="Jelly Rolls"/>
    <property type="match status" value="1"/>
</dbReference>
<protein>
    <recommendedName>
        <fullName evidence="4">Cupin domain-containing protein</fullName>
    </recommendedName>
</protein>
<keyword evidence="3" id="KW-1185">Reference proteome</keyword>
<feature type="region of interest" description="Disordered" evidence="1">
    <location>
        <begin position="137"/>
        <end position="156"/>
    </location>
</feature>